<dbReference type="OrthoDB" id="9791759at2"/>
<comment type="caution">
    <text evidence="2">The sequence shown here is derived from an EMBL/GenBank/DDBJ whole genome shotgun (WGS) entry which is preliminary data.</text>
</comment>
<dbReference type="Proteomes" id="UP000267430">
    <property type="component" value="Unassembled WGS sequence"/>
</dbReference>
<protein>
    <submittedName>
        <fullName evidence="2">Cupin domain-containing protein</fullName>
    </submittedName>
</protein>
<sequence>MEYTEVETFYFEDDGSIPNNPDIPVLFYPAALKDKASQIENFFNENNWGNSWMNGIFDFHHYHSNTHEVIGVVKGSARLMIGGENGKQFEVTVGDVLVLPAGTGHKRLDSSPDFKVAGAYPDGMEYNTNTGKSEERPYALDEIKSVPLAKQDPVFGTDGPLLKKWGIK</sequence>
<dbReference type="InterPro" id="IPR014500">
    <property type="entry name" value="UCP019307_cupin"/>
</dbReference>
<dbReference type="InterPro" id="IPR013096">
    <property type="entry name" value="Cupin_2"/>
</dbReference>
<dbReference type="InterPro" id="IPR014710">
    <property type="entry name" value="RmlC-like_jellyroll"/>
</dbReference>
<dbReference type="InterPro" id="IPR047121">
    <property type="entry name" value="YjiB-like"/>
</dbReference>
<evidence type="ECO:0000313" key="3">
    <source>
        <dbReference type="Proteomes" id="UP000267430"/>
    </source>
</evidence>
<dbReference type="Pfam" id="PF07883">
    <property type="entry name" value="Cupin_2"/>
    <property type="match status" value="1"/>
</dbReference>
<feature type="domain" description="Cupin type-2" evidence="1">
    <location>
        <begin position="60"/>
        <end position="106"/>
    </location>
</feature>
<proteinExistence type="predicted"/>
<dbReference type="PANTHER" id="PTHR36448">
    <property type="entry name" value="BLR7373 PROTEIN"/>
    <property type="match status" value="1"/>
</dbReference>
<dbReference type="PANTHER" id="PTHR36448:SF2">
    <property type="entry name" value="CUPIN TYPE-1 DOMAIN-CONTAINING PROTEIN"/>
    <property type="match status" value="1"/>
</dbReference>
<gene>
    <name evidence="2" type="ORF">ELQ35_19450</name>
</gene>
<evidence type="ECO:0000313" key="2">
    <source>
        <dbReference type="EMBL" id="RUQ25988.1"/>
    </source>
</evidence>
<accession>A0A3S0TXM1</accession>
<dbReference type="RefSeq" id="WP_126866841.1">
    <property type="nucleotide sequence ID" value="NZ_JAUSTX010000010.1"/>
</dbReference>
<organism evidence="2 3">
    <name type="scientific">Peribacillus cavernae</name>
    <dbReference type="NCBI Taxonomy" id="1674310"/>
    <lineage>
        <taxon>Bacteria</taxon>
        <taxon>Bacillati</taxon>
        <taxon>Bacillota</taxon>
        <taxon>Bacilli</taxon>
        <taxon>Bacillales</taxon>
        <taxon>Bacillaceae</taxon>
        <taxon>Peribacillus</taxon>
    </lineage>
</organism>
<name>A0A3S0TXM1_9BACI</name>
<dbReference type="EMBL" id="RYZZ01000037">
    <property type="protein sequence ID" value="RUQ25988.1"/>
    <property type="molecule type" value="Genomic_DNA"/>
</dbReference>
<dbReference type="InterPro" id="IPR011051">
    <property type="entry name" value="RmlC_Cupin_sf"/>
</dbReference>
<reference evidence="2 3" key="1">
    <citation type="submission" date="2018-12" db="EMBL/GenBank/DDBJ databases">
        <title>Bacillus chawlae sp. nov., Bacillus glennii sp. nov., and Bacillus saganii sp. nov. Isolated from the Vehicle Assembly Building at Kennedy Space Center where the Viking Spacecraft were Assembled.</title>
        <authorList>
            <person name="Seuylemezian A."/>
            <person name="Vaishampayan P."/>
        </authorList>
    </citation>
    <scope>NUCLEOTIDE SEQUENCE [LARGE SCALE GENOMIC DNA]</scope>
    <source>
        <strain evidence="2 3">L5</strain>
    </source>
</reference>
<dbReference type="SUPFAM" id="SSF51182">
    <property type="entry name" value="RmlC-like cupins"/>
    <property type="match status" value="1"/>
</dbReference>
<dbReference type="CDD" id="cd02219">
    <property type="entry name" value="cupin_YjlB-like"/>
    <property type="match status" value="1"/>
</dbReference>
<dbReference type="AlphaFoldDB" id="A0A3S0TXM1"/>
<dbReference type="PIRSF" id="PIRSF019307">
    <property type="entry name" value="UCP019307"/>
    <property type="match status" value="1"/>
</dbReference>
<keyword evidence="3" id="KW-1185">Reference proteome</keyword>
<dbReference type="Gene3D" id="2.60.120.10">
    <property type="entry name" value="Jelly Rolls"/>
    <property type="match status" value="1"/>
</dbReference>
<evidence type="ECO:0000259" key="1">
    <source>
        <dbReference type="Pfam" id="PF07883"/>
    </source>
</evidence>